<feature type="domain" description="Glycosyl transferase family 1" evidence="1">
    <location>
        <begin position="189"/>
        <end position="352"/>
    </location>
</feature>
<evidence type="ECO:0000313" key="3">
    <source>
        <dbReference type="Proteomes" id="UP001597106"/>
    </source>
</evidence>
<accession>A0ABW3GJ40</accession>
<dbReference type="RefSeq" id="WP_379076416.1">
    <property type="nucleotide sequence ID" value="NZ_JBHTJW010000002.1"/>
</dbReference>
<dbReference type="EC" id="2.4.-.-" evidence="2"/>
<dbReference type="PANTHER" id="PTHR12526">
    <property type="entry name" value="GLYCOSYLTRANSFERASE"/>
    <property type="match status" value="1"/>
</dbReference>
<keyword evidence="2" id="KW-0328">Glycosyltransferase</keyword>
<dbReference type="InterPro" id="IPR001296">
    <property type="entry name" value="Glyco_trans_1"/>
</dbReference>
<dbReference type="Pfam" id="PF00534">
    <property type="entry name" value="Glycos_transf_1"/>
    <property type="match status" value="1"/>
</dbReference>
<dbReference type="Gene3D" id="3.40.50.2000">
    <property type="entry name" value="Glycogen Phosphorylase B"/>
    <property type="match status" value="2"/>
</dbReference>
<dbReference type="SUPFAM" id="SSF53756">
    <property type="entry name" value="UDP-Glycosyltransferase/glycogen phosphorylase"/>
    <property type="match status" value="1"/>
</dbReference>
<evidence type="ECO:0000259" key="1">
    <source>
        <dbReference type="Pfam" id="PF00534"/>
    </source>
</evidence>
<gene>
    <name evidence="2" type="ORF">ACFQ1T_10705</name>
</gene>
<dbReference type="PANTHER" id="PTHR12526:SF637">
    <property type="entry name" value="GLYCOSYLTRANSFERASE EPSF-RELATED"/>
    <property type="match status" value="1"/>
</dbReference>
<dbReference type="EMBL" id="JBHTJW010000002">
    <property type="protein sequence ID" value="MFD0930244.1"/>
    <property type="molecule type" value="Genomic_DNA"/>
</dbReference>
<sequence>MTDVLVIQSAREVKPGGGVSGVAFELGENLKSSNVEIGSFTIDDIYPNSFKNSSNLFLKKIAQLFDIIVYGVWGSLKLKRLYKSNNQAVVLCHNDGLYGDIYINHGLHRAMLFASDHPYRMLLRNPLHLYLLVREWVRFKLNIHKHIVCFSANDASIMEKTYPNTLGRITIIPNGVHINKFMPNSMVRKEKRLELGYLESDFVLIFVGHEFDRKGLKFLVNSLLNLPENVKLLVVGGGSAEKIEEYKNYCKDNGLTHRVSFLGTRKDIPDLLNASDCFVMPSAFEAWPLVGLEAMACAKPALITDTGGVSAFVKPGYNGYLIKRDADDIAEKIRSLMSDEASYIQICKQARETAESYSWQNIADKYLSLIKQCLVEKNNA</sequence>
<protein>
    <submittedName>
        <fullName evidence="2">Glycosyltransferase family 4 protein</fullName>
        <ecNumber evidence="2">2.4.-.-</ecNumber>
    </submittedName>
</protein>
<comment type="caution">
    <text evidence="2">The sequence shown here is derived from an EMBL/GenBank/DDBJ whole genome shotgun (WGS) entry which is preliminary data.</text>
</comment>
<dbReference type="Proteomes" id="UP001597106">
    <property type="component" value="Unassembled WGS sequence"/>
</dbReference>
<reference evidence="3" key="1">
    <citation type="journal article" date="2019" name="Int. J. Syst. Evol. Microbiol.">
        <title>The Global Catalogue of Microorganisms (GCM) 10K type strain sequencing project: providing services to taxonomists for standard genome sequencing and annotation.</title>
        <authorList>
            <consortium name="The Broad Institute Genomics Platform"/>
            <consortium name="The Broad Institute Genome Sequencing Center for Infectious Disease"/>
            <person name="Wu L."/>
            <person name="Ma J."/>
        </authorList>
    </citation>
    <scope>NUCLEOTIDE SEQUENCE [LARGE SCALE GENOMIC DNA]</scope>
    <source>
        <strain evidence="3">CCUG 59685</strain>
    </source>
</reference>
<dbReference type="CDD" id="cd03801">
    <property type="entry name" value="GT4_PimA-like"/>
    <property type="match status" value="1"/>
</dbReference>
<keyword evidence="2" id="KW-0808">Transferase</keyword>
<keyword evidence="3" id="KW-1185">Reference proteome</keyword>
<dbReference type="GO" id="GO:0016757">
    <property type="term" value="F:glycosyltransferase activity"/>
    <property type="evidence" value="ECO:0007669"/>
    <property type="project" value="UniProtKB-KW"/>
</dbReference>
<evidence type="ECO:0000313" key="2">
    <source>
        <dbReference type="EMBL" id="MFD0930244.1"/>
    </source>
</evidence>
<name>A0ABW3GJ40_9PROT</name>
<proteinExistence type="predicted"/>
<organism evidence="2 3">
    <name type="scientific">Methylophilus glucosoxydans</name>
    <dbReference type="NCBI Taxonomy" id="752553"/>
    <lineage>
        <taxon>Bacteria</taxon>
        <taxon>Pseudomonadati</taxon>
        <taxon>Pseudomonadota</taxon>
        <taxon>Betaproteobacteria</taxon>
        <taxon>Nitrosomonadales</taxon>
        <taxon>Methylophilaceae</taxon>
        <taxon>Methylophilus</taxon>
    </lineage>
</organism>